<evidence type="ECO:0000256" key="5">
    <source>
        <dbReference type="ARBA" id="ARBA00023180"/>
    </source>
</evidence>
<dbReference type="Gene3D" id="1.10.150.50">
    <property type="entry name" value="Transcription Factor, Ets-1"/>
    <property type="match status" value="1"/>
</dbReference>
<dbReference type="PROSITE" id="PS00010">
    <property type="entry name" value="ASX_HYDROXYL"/>
    <property type="match status" value="1"/>
</dbReference>
<dbReference type="SUPFAM" id="SSF49899">
    <property type="entry name" value="Concanavalin A-like lectins/glucanases"/>
    <property type="match status" value="1"/>
</dbReference>
<protein>
    <recommendedName>
        <fullName evidence="12">EGF-like domain-containing protein</fullName>
    </recommendedName>
</protein>
<feature type="domain" description="EGF-like" evidence="8">
    <location>
        <begin position="1184"/>
        <end position="1214"/>
    </location>
</feature>
<keyword evidence="1 6" id="KW-0245">EGF-like domain</keyword>
<dbReference type="InterPro" id="IPR049883">
    <property type="entry name" value="NOTCH1_EGF-like"/>
</dbReference>
<dbReference type="Proteomes" id="UP000050795">
    <property type="component" value="Unassembled WGS sequence"/>
</dbReference>
<dbReference type="InterPro" id="IPR013761">
    <property type="entry name" value="SAM/pointed_sf"/>
</dbReference>
<feature type="compositionally biased region" description="Polar residues" evidence="7">
    <location>
        <begin position="412"/>
        <end position="423"/>
    </location>
</feature>
<dbReference type="CDD" id="cd00053">
    <property type="entry name" value="EGF"/>
    <property type="match status" value="1"/>
</dbReference>
<feature type="compositionally biased region" description="Low complexity" evidence="7">
    <location>
        <begin position="526"/>
        <end position="537"/>
    </location>
</feature>
<dbReference type="InterPro" id="IPR001007">
    <property type="entry name" value="VWF_dom"/>
</dbReference>
<dbReference type="InterPro" id="IPR051586">
    <property type="entry name" value="PKC-binding_NELL"/>
</dbReference>
<dbReference type="PROSITE" id="PS01208">
    <property type="entry name" value="VWFC_1"/>
    <property type="match status" value="1"/>
</dbReference>
<feature type="disulfide bond" evidence="6">
    <location>
        <begin position="1186"/>
        <end position="1196"/>
    </location>
</feature>
<dbReference type="InterPro" id="IPR001881">
    <property type="entry name" value="EGF-like_Ca-bd_dom"/>
</dbReference>
<dbReference type="InterPro" id="IPR058666">
    <property type="entry name" value="SASH1/NUB1_homeodomain"/>
</dbReference>
<keyword evidence="3" id="KW-0677">Repeat</keyword>
<feature type="compositionally biased region" description="Basic and acidic residues" evidence="7">
    <location>
        <begin position="433"/>
        <end position="448"/>
    </location>
</feature>
<evidence type="ECO:0000256" key="3">
    <source>
        <dbReference type="ARBA" id="ARBA00022737"/>
    </source>
</evidence>
<proteinExistence type="predicted"/>
<dbReference type="CDD" id="cd00054">
    <property type="entry name" value="EGF_CA"/>
    <property type="match status" value="1"/>
</dbReference>
<dbReference type="Pfam" id="PF26285">
    <property type="entry name" value="SASH1_Homeodomain"/>
    <property type="match status" value="1"/>
</dbReference>
<evidence type="ECO:0000256" key="2">
    <source>
        <dbReference type="ARBA" id="ARBA00022729"/>
    </source>
</evidence>
<dbReference type="SMART" id="SM00214">
    <property type="entry name" value="VWC"/>
    <property type="match status" value="2"/>
</dbReference>
<feature type="compositionally biased region" description="Low complexity" evidence="7">
    <location>
        <begin position="549"/>
        <end position="562"/>
    </location>
</feature>
<evidence type="ECO:0000313" key="10">
    <source>
        <dbReference type="Proteomes" id="UP000050795"/>
    </source>
</evidence>
<dbReference type="Gene3D" id="6.20.200.20">
    <property type="match status" value="1"/>
</dbReference>
<evidence type="ECO:0008006" key="12">
    <source>
        <dbReference type="Google" id="ProtNLM"/>
    </source>
</evidence>
<dbReference type="PANTHER" id="PTHR24042">
    <property type="entry name" value="NEL HOMOLOG"/>
    <property type="match status" value="1"/>
</dbReference>
<keyword evidence="2" id="KW-0732">Signal</keyword>
<feature type="region of interest" description="Disordered" evidence="7">
    <location>
        <begin position="509"/>
        <end position="571"/>
    </location>
</feature>
<evidence type="ECO:0000259" key="8">
    <source>
        <dbReference type="PROSITE" id="PS50026"/>
    </source>
</evidence>
<dbReference type="Gene3D" id="2.60.120.200">
    <property type="match status" value="1"/>
</dbReference>
<dbReference type="PROSITE" id="PS00022">
    <property type="entry name" value="EGF_1"/>
    <property type="match status" value="1"/>
</dbReference>
<dbReference type="Pfam" id="PF00093">
    <property type="entry name" value="VWC"/>
    <property type="match status" value="1"/>
</dbReference>
<feature type="disulfide bond" evidence="6">
    <location>
        <begin position="1204"/>
        <end position="1213"/>
    </location>
</feature>
<feature type="region of interest" description="Disordered" evidence="7">
    <location>
        <begin position="412"/>
        <end position="480"/>
    </location>
</feature>
<feature type="domain" description="VWFC" evidence="9">
    <location>
        <begin position="1017"/>
        <end position="1076"/>
    </location>
</feature>
<keyword evidence="10" id="KW-1185">Reference proteome</keyword>
<dbReference type="InterPro" id="IPR013320">
    <property type="entry name" value="ConA-like_dom_sf"/>
</dbReference>
<dbReference type="PROSITE" id="PS50026">
    <property type="entry name" value="EGF_3"/>
    <property type="match status" value="3"/>
</dbReference>
<dbReference type="Gene3D" id="2.10.25.10">
    <property type="entry name" value="Laminin"/>
    <property type="match status" value="3"/>
</dbReference>
<comment type="caution">
    <text evidence="6">Lacks conserved residue(s) required for the propagation of feature annotation.</text>
</comment>
<sequence length="1414" mass="159079">MNQTLNSNNPKESLQMLDINGLQTPCEVNPDLTKPLVLFLNSRKEVLSSAPTSPNSSEDETPGPMNTVKFRYTKDSRKCLTKIPSQTNWRKRRGMTLRCGPFFSRTHNGLLNSPYQSDVSQSAPSSPTIDTYETLPLVPNAASIARVPVNLHSTDANQMNTMATAAATTTTTYNSSFHKNYAHNPCEQIIPGTVLNSGDSDRQSETMLLCLMQRLGVQSVWPCLLEHGVADVKRLSRLTRNELIEMGVTDAETRATLMTAAQLLTDSWLNPSLFHKTLNKPIEKNSTDLSDPQNIQDSGISSGTDIGSSYLSYKPQTMGVFKHPIEPTSSAAVPTAGHFQAVTSNEPQYSEPNQQRWNFGRKQCNTAQNSPARMNPYEDMKAYKHVSQTLHPSHQIVCMNSTDKTFHQNTSNASNEIQCQTKHPVSILRNGRLPRDNHPEARCSDSMKRSSSTTPKTVKIDERFLSSPRQQKQQQQIQESNLSNYHQIPIQLASPLPPSIASTQGYFVQYSQPTHPPSLPLPPTPSYQQYHPSQPQLQPQPPQPPQLPQPYHNHPQHHQQQQISNSMQSMGHDNTRNIYIQHIHLARHMLKKKLKAEGIDLTQPPYSDETGRANIPLRLIQRYSFETNLDLMTVAMAIEAERDTTLREMRRPVWHLVCSSSHVPEYPVFWCTLSLECIIGELDTNGCKSLSSKSTSGDRRKSLRNYVKIDSQYEIVMRSSTEFNFQKGHSEPRSIQFTKYDILNIVNVLLTSRTIFFSIEFIMINAANDTTGRQTLISITEKPSKLILFKLSIQNRNSHKFIQATMISQHKFTTRYKSHPIELNPNQWYKLTLSIEGLHKIDLQVNCQPIAFDIITRRRSIISFNQWKPLRMRRIHLNDKYWLLARKYVGFLGQSNEHKEYWKGSIRNFMLTSNQDVIKSELSQCPSWILSKSLNRDSPILVGVSNLPHMRSQSTTGFGNEYISPLNKMDAPSKFTSTINELYSMLNIQKQAIESLMQQVSELNMKVASREQCLCIPNCGKSPNGIPYLIGNTWKPDACSECECTLAGALCTQKKCPILNCTNSIRLQDECCPHCPANCHFMGQVYPHGESLLRGCIQCVCMNGTMKCREINQTSYCPPLNCSQSEQIQPADSCCKICRKINVCAHKNNKCHPLAKCIQNGMAYRCECPTGYSGSGDLITGCTPECRNNCSSHGVCIEPNKCQCYPGFGGNECDYDLNECNMKLNLCSENSTCLNLPGSYTCVCQDGFESTAWSQINKLNTTGSINNTFTNNNVSYHQKSGSSTGYMCQRVSLCSGYQGIYLTCPNATYCGDSQGKYMCKPSVSSNGRSETVERINSTVYSTSCSVGYHGMYSNQSVNTLNEIPSDQFKQLIYSTDNRENSLLCYCQSGQLECIRHPDYSLFVLIQSISTNPCI</sequence>
<organism evidence="10 11">
    <name type="scientific">Trichobilharzia regenti</name>
    <name type="common">Nasal bird schistosome</name>
    <dbReference type="NCBI Taxonomy" id="157069"/>
    <lineage>
        <taxon>Eukaryota</taxon>
        <taxon>Metazoa</taxon>
        <taxon>Spiralia</taxon>
        <taxon>Lophotrochozoa</taxon>
        <taxon>Platyhelminthes</taxon>
        <taxon>Trematoda</taxon>
        <taxon>Digenea</taxon>
        <taxon>Strigeidida</taxon>
        <taxon>Schistosomatoidea</taxon>
        <taxon>Schistosomatidae</taxon>
        <taxon>Trichobilharzia</taxon>
    </lineage>
</organism>
<dbReference type="InterPro" id="IPR000742">
    <property type="entry name" value="EGF"/>
</dbReference>
<dbReference type="WBParaSite" id="TREG1_112120.1">
    <property type="protein sequence ID" value="TREG1_112120.1"/>
    <property type="gene ID" value="TREG1_112120"/>
</dbReference>
<dbReference type="Pfam" id="PF23334">
    <property type="entry name" value="VWC2L_2nd"/>
    <property type="match status" value="1"/>
</dbReference>
<keyword evidence="4 6" id="KW-1015">Disulfide bond</keyword>
<keyword evidence="5" id="KW-0325">Glycoprotein</keyword>
<dbReference type="PANTHER" id="PTHR24042:SF5">
    <property type="entry name" value="EGF-LIKE CALCIUM-BINDING DOMAIN-CONTAINING PROTEIN"/>
    <property type="match status" value="1"/>
</dbReference>
<feature type="domain" description="VWFC" evidence="9">
    <location>
        <begin position="1077"/>
        <end position="1139"/>
    </location>
</feature>
<name>A0AA85IVX5_TRIRE</name>
<dbReference type="SMART" id="SM00181">
    <property type="entry name" value="EGF"/>
    <property type="match status" value="3"/>
</dbReference>
<evidence type="ECO:0000313" key="11">
    <source>
        <dbReference type="WBParaSite" id="TREG1_112120.1"/>
    </source>
</evidence>
<feature type="compositionally biased region" description="Pro residues" evidence="7">
    <location>
        <begin position="538"/>
        <end position="548"/>
    </location>
</feature>
<dbReference type="SUPFAM" id="SSF57196">
    <property type="entry name" value="EGF/Laminin"/>
    <property type="match status" value="1"/>
</dbReference>
<evidence type="ECO:0000256" key="6">
    <source>
        <dbReference type="PROSITE-ProRule" id="PRU00076"/>
    </source>
</evidence>
<feature type="domain" description="EGF-like" evidence="8">
    <location>
        <begin position="1140"/>
        <end position="1183"/>
    </location>
</feature>
<feature type="domain" description="EGF-like" evidence="8">
    <location>
        <begin position="1216"/>
        <end position="1255"/>
    </location>
</feature>
<dbReference type="FunFam" id="2.10.25.10:FF:000038">
    <property type="entry name" value="Fibrillin 2"/>
    <property type="match status" value="1"/>
</dbReference>
<reference evidence="10" key="1">
    <citation type="submission" date="2022-06" db="EMBL/GenBank/DDBJ databases">
        <authorList>
            <person name="Berger JAMES D."/>
            <person name="Berger JAMES D."/>
        </authorList>
    </citation>
    <scope>NUCLEOTIDE SEQUENCE [LARGE SCALE GENOMIC DNA]</scope>
</reference>
<accession>A0AA85IVX5</accession>
<dbReference type="SUPFAM" id="SSF57603">
    <property type="entry name" value="FnI-like domain"/>
    <property type="match status" value="2"/>
</dbReference>
<dbReference type="Gene3D" id="2.10.70.10">
    <property type="entry name" value="Complement Module, domain 1"/>
    <property type="match status" value="1"/>
</dbReference>
<evidence type="ECO:0000256" key="1">
    <source>
        <dbReference type="ARBA" id="ARBA00022536"/>
    </source>
</evidence>
<dbReference type="SMART" id="SM00179">
    <property type="entry name" value="EGF_CA"/>
    <property type="match status" value="2"/>
</dbReference>
<dbReference type="GO" id="GO:0008201">
    <property type="term" value="F:heparin binding"/>
    <property type="evidence" value="ECO:0007669"/>
    <property type="project" value="TreeGrafter"/>
</dbReference>
<reference evidence="11" key="2">
    <citation type="submission" date="2023-11" db="UniProtKB">
        <authorList>
            <consortium name="WormBaseParasite"/>
        </authorList>
    </citation>
    <scope>IDENTIFICATION</scope>
</reference>
<dbReference type="GO" id="GO:0005509">
    <property type="term" value="F:calcium ion binding"/>
    <property type="evidence" value="ECO:0007669"/>
    <property type="project" value="InterPro"/>
</dbReference>
<dbReference type="InterPro" id="IPR018097">
    <property type="entry name" value="EGF_Ca-bd_CS"/>
</dbReference>
<dbReference type="Pfam" id="PF07645">
    <property type="entry name" value="EGF_CA"/>
    <property type="match status" value="1"/>
</dbReference>
<evidence type="ECO:0000256" key="4">
    <source>
        <dbReference type="ARBA" id="ARBA00023157"/>
    </source>
</evidence>
<evidence type="ECO:0000259" key="9">
    <source>
        <dbReference type="PROSITE" id="PS50184"/>
    </source>
</evidence>
<feature type="compositionally biased region" description="Pro residues" evidence="7">
    <location>
        <begin position="514"/>
        <end position="525"/>
    </location>
</feature>
<dbReference type="PROSITE" id="PS01186">
    <property type="entry name" value="EGF_2"/>
    <property type="match status" value="1"/>
</dbReference>
<dbReference type="PROSITE" id="PS50184">
    <property type="entry name" value="VWFC_2"/>
    <property type="match status" value="2"/>
</dbReference>
<dbReference type="SUPFAM" id="SSF47769">
    <property type="entry name" value="SAM/Pointed domain"/>
    <property type="match status" value="1"/>
</dbReference>
<dbReference type="PROSITE" id="PS01187">
    <property type="entry name" value="EGF_CA"/>
    <property type="match status" value="1"/>
</dbReference>
<dbReference type="GO" id="GO:0005615">
    <property type="term" value="C:extracellular space"/>
    <property type="evidence" value="ECO:0007669"/>
    <property type="project" value="TreeGrafter"/>
</dbReference>
<evidence type="ECO:0000256" key="7">
    <source>
        <dbReference type="SAM" id="MobiDB-lite"/>
    </source>
</evidence>
<dbReference type="InterPro" id="IPR000152">
    <property type="entry name" value="EGF-type_Asp/Asn_hydroxyl_site"/>
</dbReference>